<feature type="domain" description="Reverse transcriptase/retrotransposon-derived protein RNase H-like" evidence="2">
    <location>
        <begin position="18"/>
        <end position="114"/>
    </location>
</feature>
<dbReference type="InterPro" id="IPR043502">
    <property type="entry name" value="DNA/RNA_pol_sf"/>
</dbReference>
<dbReference type="InterPro" id="IPR036397">
    <property type="entry name" value="RNaseH_sf"/>
</dbReference>
<dbReference type="InterPro" id="IPR012337">
    <property type="entry name" value="RNaseH-like_sf"/>
</dbReference>
<dbReference type="CDD" id="cd09279">
    <property type="entry name" value="RNase_HI_like"/>
    <property type="match status" value="1"/>
</dbReference>
<dbReference type="SUPFAM" id="SSF53098">
    <property type="entry name" value="Ribonuclease H-like"/>
    <property type="match status" value="1"/>
</dbReference>
<dbReference type="SUPFAM" id="SSF56672">
    <property type="entry name" value="DNA/RNA polymerases"/>
    <property type="match status" value="1"/>
</dbReference>
<evidence type="ECO:0000313" key="4">
    <source>
        <dbReference type="RefSeq" id="XP_027769597.1"/>
    </source>
</evidence>
<evidence type="ECO:0000259" key="2">
    <source>
        <dbReference type="Pfam" id="PF17919"/>
    </source>
</evidence>
<dbReference type="Pfam" id="PF13456">
    <property type="entry name" value="RVT_3"/>
    <property type="match status" value="1"/>
</dbReference>
<accession>A0ABM1V1H9</accession>
<dbReference type="Gene3D" id="3.30.420.10">
    <property type="entry name" value="Ribonuclease H-like superfamily/Ribonuclease H"/>
    <property type="match status" value="1"/>
</dbReference>
<dbReference type="PANTHER" id="PTHR48475">
    <property type="entry name" value="RIBONUCLEASE H"/>
    <property type="match status" value="1"/>
</dbReference>
<sequence>MVCEPIFKLLMKDAPTKWTEECQTAFDAIKNNFSNPPILVPPREGSPLLLYLYVSDSAFGCVLGQHNETAKKKRAIYYISKKFTPWESRYTLLERTCCALTWLAQKLRHYLSSYTTYPIYRIDPLKYIFQKAMPIGKLAKWKMLLMSFVGEDTSEAYPAWILFFDGAANQGTGIEAVLVSESGQHYPMAAMLRFYCTNNMAEYEACILGLKMDIEMNVHELLVIGDRDLLIHQVQGEWDVKNPKIIPYVQHVQKLWKRFYTDYIDSLDIELKEHPVHCSHVEEEPDGLPWYFDIKKYLVSGTYPEDATSNQKKSIRRMVLNFFLSGEFLYRKTPDLGLLRCVDAVEAARLI</sequence>
<dbReference type="InterPro" id="IPR041577">
    <property type="entry name" value="RT_RNaseH_2"/>
</dbReference>
<proteinExistence type="predicted"/>
<feature type="domain" description="RNase H type-1" evidence="1">
    <location>
        <begin position="164"/>
        <end position="259"/>
    </location>
</feature>
<evidence type="ECO:0000259" key="1">
    <source>
        <dbReference type="Pfam" id="PF13456"/>
    </source>
</evidence>
<reference evidence="4" key="2">
    <citation type="submission" date="2025-08" db="UniProtKB">
        <authorList>
            <consortium name="RefSeq"/>
        </authorList>
    </citation>
    <scope>IDENTIFICATION</scope>
</reference>
<protein>
    <submittedName>
        <fullName evidence="4">Uncharacterized protein LOC114075310</fullName>
    </submittedName>
</protein>
<dbReference type="InterPro" id="IPR043128">
    <property type="entry name" value="Rev_trsase/Diguanyl_cyclase"/>
</dbReference>
<gene>
    <name evidence="4" type="primary">LOC114075310</name>
</gene>
<dbReference type="RefSeq" id="XP_027769597.1">
    <property type="nucleotide sequence ID" value="XM_027913796.1"/>
</dbReference>
<dbReference type="Gene3D" id="3.30.70.270">
    <property type="match status" value="1"/>
</dbReference>
<dbReference type="PANTHER" id="PTHR48475:SF1">
    <property type="entry name" value="RNASE H TYPE-1 DOMAIN-CONTAINING PROTEIN"/>
    <property type="match status" value="1"/>
</dbReference>
<organism evidence="3 4">
    <name type="scientific">Solanum pennellii</name>
    <name type="common">Tomato</name>
    <name type="synonym">Lycopersicon pennellii</name>
    <dbReference type="NCBI Taxonomy" id="28526"/>
    <lineage>
        <taxon>Eukaryota</taxon>
        <taxon>Viridiplantae</taxon>
        <taxon>Streptophyta</taxon>
        <taxon>Embryophyta</taxon>
        <taxon>Tracheophyta</taxon>
        <taxon>Spermatophyta</taxon>
        <taxon>Magnoliopsida</taxon>
        <taxon>eudicotyledons</taxon>
        <taxon>Gunneridae</taxon>
        <taxon>Pentapetalae</taxon>
        <taxon>asterids</taxon>
        <taxon>lamiids</taxon>
        <taxon>Solanales</taxon>
        <taxon>Solanaceae</taxon>
        <taxon>Solanoideae</taxon>
        <taxon>Solaneae</taxon>
        <taxon>Solanum</taxon>
        <taxon>Solanum subgen. Lycopersicon</taxon>
    </lineage>
</organism>
<dbReference type="Proteomes" id="UP000694930">
    <property type="component" value="Chromosome 1"/>
</dbReference>
<dbReference type="InterPro" id="IPR002156">
    <property type="entry name" value="RNaseH_domain"/>
</dbReference>
<evidence type="ECO:0000313" key="3">
    <source>
        <dbReference type="Proteomes" id="UP000694930"/>
    </source>
</evidence>
<keyword evidence="3" id="KW-1185">Reference proteome</keyword>
<dbReference type="GeneID" id="114075310"/>
<name>A0ABM1V1H9_SOLPN</name>
<reference evidence="3" key="1">
    <citation type="journal article" date="2014" name="Nat. Genet.">
        <title>The genome of the stress-tolerant wild tomato species Solanum pennellii.</title>
        <authorList>
            <person name="Bolger A."/>
            <person name="Scossa F."/>
            <person name="Bolger M.E."/>
            <person name="Lanz C."/>
            <person name="Maumus F."/>
            <person name="Tohge T."/>
            <person name="Quesneville H."/>
            <person name="Alseekh S."/>
            <person name="Sorensen I."/>
            <person name="Lichtenstein G."/>
            <person name="Fich E.A."/>
            <person name="Conte M."/>
            <person name="Keller H."/>
            <person name="Schneeberger K."/>
            <person name="Schwacke R."/>
            <person name="Ofner I."/>
            <person name="Vrebalov J."/>
            <person name="Xu Y."/>
            <person name="Osorio S."/>
            <person name="Aflitos S.A."/>
            <person name="Schijlen E."/>
            <person name="Jimenez-Gomez J.M."/>
            <person name="Ryngajllo M."/>
            <person name="Kimura S."/>
            <person name="Kumar R."/>
            <person name="Koenig D."/>
            <person name="Headland L.R."/>
            <person name="Maloof J.N."/>
            <person name="Sinha N."/>
            <person name="van Ham R.C."/>
            <person name="Lankhorst R.K."/>
            <person name="Mao L."/>
            <person name="Vogel A."/>
            <person name="Arsova B."/>
            <person name="Panstruga R."/>
            <person name="Fei Z."/>
            <person name="Rose J.K."/>
            <person name="Zamir D."/>
            <person name="Carrari F."/>
            <person name="Giovannoni J.J."/>
            <person name="Weigel D."/>
            <person name="Usadel B."/>
            <person name="Fernie A.R."/>
        </authorList>
    </citation>
    <scope>NUCLEOTIDE SEQUENCE [LARGE SCALE GENOMIC DNA]</scope>
    <source>
        <strain evidence="3">cv. LA0716</strain>
    </source>
</reference>
<dbReference type="Gene3D" id="3.10.20.370">
    <property type="match status" value="1"/>
</dbReference>
<dbReference type="Pfam" id="PF17919">
    <property type="entry name" value="RT_RNaseH_2"/>
    <property type="match status" value="1"/>
</dbReference>